<evidence type="ECO:0000313" key="2">
    <source>
        <dbReference type="EMBL" id="KAK0612525.1"/>
    </source>
</evidence>
<protein>
    <submittedName>
        <fullName evidence="2">Uncharacterized protein</fullName>
    </submittedName>
</protein>
<dbReference type="AlphaFoldDB" id="A0AA39U782"/>
<comment type="caution">
    <text evidence="2">The sequence shown here is derived from an EMBL/GenBank/DDBJ whole genome shotgun (WGS) entry which is preliminary data.</text>
</comment>
<keyword evidence="3" id="KW-1185">Reference proteome</keyword>
<dbReference type="Proteomes" id="UP001174934">
    <property type="component" value="Unassembled WGS sequence"/>
</dbReference>
<dbReference type="EMBL" id="JAULSR010000009">
    <property type="protein sequence ID" value="KAK0612525.1"/>
    <property type="molecule type" value="Genomic_DNA"/>
</dbReference>
<feature type="region of interest" description="Disordered" evidence="1">
    <location>
        <begin position="357"/>
        <end position="398"/>
    </location>
</feature>
<evidence type="ECO:0000256" key="1">
    <source>
        <dbReference type="SAM" id="MobiDB-lite"/>
    </source>
</evidence>
<sequence length="398" mass="43991">MGDMSKVDGANMAGADDNTAAKPAAPSLETALTRGGPSHTHQVKNDLLEASNSNALQQFVLLATLMKDAGLCTPTIQRCLNLYLVKIPRPRFDALHHRLPHVHDLASPDWGPSLQGLAKLGPGPDGLEVEQVKRALAKARERFIVDPDWAYGGERGWILWMACYLNKRNISGARVQLFWLGELDTALFVAIMARLQTAMKGNQAPNDWDHVVDRDVRAAYKEAWYFLFGLFWNRGHFDNVCVCEDKHHTVFPTAADYKGYRHTARPKDVRAIQNLEERLVSALNGSGVNADLKSPILNLGSMYAVTEGRQPWPVSTKVFIDLHWANPGFLGLIGEKLRREVENRAIIIRAAAAVSRAQTTGASPSPEAMTEPQDVKPFPVPIQFSSAAPYPTWKKGNS</sequence>
<evidence type="ECO:0000313" key="3">
    <source>
        <dbReference type="Proteomes" id="UP001174934"/>
    </source>
</evidence>
<feature type="region of interest" description="Disordered" evidence="1">
    <location>
        <begin position="1"/>
        <end position="22"/>
    </location>
</feature>
<accession>A0AA39U782</accession>
<name>A0AA39U782_9PEZI</name>
<reference evidence="2" key="1">
    <citation type="submission" date="2023-06" db="EMBL/GenBank/DDBJ databases">
        <title>Genome-scale phylogeny and comparative genomics of the fungal order Sordariales.</title>
        <authorList>
            <consortium name="Lawrence Berkeley National Laboratory"/>
            <person name="Hensen N."/>
            <person name="Bonometti L."/>
            <person name="Westerberg I."/>
            <person name="Brannstrom I.O."/>
            <person name="Guillou S."/>
            <person name="Cros-Aarteil S."/>
            <person name="Calhoun S."/>
            <person name="Haridas S."/>
            <person name="Kuo A."/>
            <person name="Mondo S."/>
            <person name="Pangilinan J."/>
            <person name="Riley R."/>
            <person name="LaButti K."/>
            <person name="Andreopoulos B."/>
            <person name="Lipzen A."/>
            <person name="Chen C."/>
            <person name="Yanf M."/>
            <person name="Daum C."/>
            <person name="Ng V."/>
            <person name="Clum A."/>
            <person name="Steindorff A."/>
            <person name="Ohm R."/>
            <person name="Martin F."/>
            <person name="Silar P."/>
            <person name="Natvig D."/>
            <person name="Lalanne C."/>
            <person name="Gautier V."/>
            <person name="Ament-velasquez S.L."/>
            <person name="Kruys A."/>
            <person name="Hutchinson M.I."/>
            <person name="Powell A.J."/>
            <person name="Barry K."/>
            <person name="Miller A.N."/>
            <person name="Grigoriev I.V."/>
            <person name="Debuchy R."/>
            <person name="Gladieux P."/>
            <person name="Thoren M.H."/>
            <person name="Johannesson H."/>
        </authorList>
    </citation>
    <scope>NUCLEOTIDE SEQUENCE</scope>
    <source>
        <strain evidence="2">SMH3391-2</strain>
    </source>
</reference>
<proteinExistence type="predicted"/>
<gene>
    <name evidence="2" type="ORF">B0T17DRAFT_620700</name>
</gene>
<organism evidence="2 3">
    <name type="scientific">Bombardia bombarda</name>
    <dbReference type="NCBI Taxonomy" id="252184"/>
    <lineage>
        <taxon>Eukaryota</taxon>
        <taxon>Fungi</taxon>
        <taxon>Dikarya</taxon>
        <taxon>Ascomycota</taxon>
        <taxon>Pezizomycotina</taxon>
        <taxon>Sordariomycetes</taxon>
        <taxon>Sordariomycetidae</taxon>
        <taxon>Sordariales</taxon>
        <taxon>Lasiosphaeriaceae</taxon>
        <taxon>Bombardia</taxon>
    </lineage>
</organism>